<reference evidence="6" key="1">
    <citation type="submission" date="2025-08" db="UniProtKB">
        <authorList>
            <consortium name="RefSeq"/>
        </authorList>
    </citation>
    <scope>IDENTIFICATION</scope>
</reference>
<dbReference type="PANTHER" id="PTHR10903">
    <property type="entry name" value="GTPASE, IMAP FAMILY MEMBER-RELATED"/>
    <property type="match status" value="1"/>
</dbReference>
<dbReference type="InterPro" id="IPR027417">
    <property type="entry name" value="P-loop_NTPase"/>
</dbReference>
<evidence type="ECO:0000256" key="3">
    <source>
        <dbReference type="ARBA" id="ARBA00023134"/>
    </source>
</evidence>
<evidence type="ECO:0000259" key="4">
    <source>
        <dbReference type="Pfam" id="PF04548"/>
    </source>
</evidence>
<keyword evidence="3" id="KW-0342">GTP-binding</keyword>
<comment type="similarity">
    <text evidence="1">Belongs to the TRAFAC class TrmE-Era-EngA-EngB-Septin-like GTPase superfamily. AIG1/Toc34/Toc159-like paraseptin GTPase family. IAN subfamily.</text>
</comment>
<keyword evidence="5" id="KW-1185">Reference proteome</keyword>
<dbReference type="Proteomes" id="UP001652625">
    <property type="component" value="Chromosome 08"/>
</dbReference>
<dbReference type="PANTHER" id="PTHR10903:SF184">
    <property type="entry name" value="GTP-BINDING PROTEIN A"/>
    <property type="match status" value="1"/>
</dbReference>
<evidence type="ECO:0000256" key="1">
    <source>
        <dbReference type="ARBA" id="ARBA00008535"/>
    </source>
</evidence>
<organism evidence="5 6">
    <name type="scientific">Hydra vulgaris</name>
    <name type="common">Hydra</name>
    <name type="synonym">Hydra attenuata</name>
    <dbReference type="NCBI Taxonomy" id="6087"/>
    <lineage>
        <taxon>Eukaryota</taxon>
        <taxon>Metazoa</taxon>
        <taxon>Cnidaria</taxon>
        <taxon>Hydrozoa</taxon>
        <taxon>Hydroidolina</taxon>
        <taxon>Anthoathecata</taxon>
        <taxon>Aplanulata</taxon>
        <taxon>Hydridae</taxon>
        <taxon>Hydra</taxon>
    </lineage>
</organism>
<sequence length="174" mass="19403">MSKETAPLIKKLEVSKPKLNKVVVVVGSTGTGKSTIINMLYNDSVLKENLNRPCEVGATSNSVTKKTSWLFDARDLTLYVDTVGLSDPHQSDRQIGTDLKKFIKSLIGGVHCIIVVLKYGRINREERINLEIIKKLFDKSWINNCIVVATFYDGEVNSVTQIIDENAHQKAVVQ</sequence>
<protein>
    <submittedName>
        <fullName evidence="6">Uncharacterized protein LOC136083607</fullName>
    </submittedName>
</protein>
<gene>
    <name evidence="6" type="primary">LOC136083607</name>
</gene>
<dbReference type="RefSeq" id="XP_065659137.1">
    <property type="nucleotide sequence ID" value="XM_065803065.1"/>
</dbReference>
<proteinExistence type="inferred from homology"/>
<evidence type="ECO:0000256" key="2">
    <source>
        <dbReference type="ARBA" id="ARBA00022741"/>
    </source>
</evidence>
<evidence type="ECO:0000313" key="6">
    <source>
        <dbReference type="RefSeq" id="XP_065659137.1"/>
    </source>
</evidence>
<dbReference type="SUPFAM" id="SSF52540">
    <property type="entry name" value="P-loop containing nucleoside triphosphate hydrolases"/>
    <property type="match status" value="1"/>
</dbReference>
<keyword evidence="2" id="KW-0547">Nucleotide-binding</keyword>
<dbReference type="InterPro" id="IPR006703">
    <property type="entry name" value="G_AIG1"/>
</dbReference>
<dbReference type="InterPro" id="IPR045058">
    <property type="entry name" value="GIMA/IAN/Toc"/>
</dbReference>
<dbReference type="Pfam" id="PF04548">
    <property type="entry name" value="AIG1"/>
    <property type="match status" value="1"/>
</dbReference>
<name>A0ABM4CBT9_HYDVU</name>
<evidence type="ECO:0000313" key="5">
    <source>
        <dbReference type="Proteomes" id="UP001652625"/>
    </source>
</evidence>
<dbReference type="GeneID" id="136083607"/>
<feature type="domain" description="AIG1-type G" evidence="4">
    <location>
        <begin position="23"/>
        <end position="151"/>
    </location>
</feature>
<accession>A0ABM4CBT9</accession>
<dbReference type="Gene3D" id="3.40.50.300">
    <property type="entry name" value="P-loop containing nucleotide triphosphate hydrolases"/>
    <property type="match status" value="1"/>
</dbReference>